<gene>
    <name evidence="1" type="ORF">F8M49_14510</name>
</gene>
<comment type="caution">
    <text evidence="1">The sequence shown here is derived from an EMBL/GenBank/DDBJ whole genome shotgun (WGS) entry which is preliminary data.</text>
</comment>
<keyword evidence="2" id="KW-1185">Reference proteome</keyword>
<dbReference type="Proteomes" id="UP001275440">
    <property type="component" value="Unassembled WGS sequence"/>
</dbReference>
<protein>
    <submittedName>
        <fullName evidence="1">Uncharacterized protein</fullName>
    </submittedName>
</protein>
<reference evidence="1 2" key="1">
    <citation type="submission" date="2019-10" db="EMBL/GenBank/DDBJ databases">
        <title>Draft Genome Assembly of Rhodococcus zopfii DSM44189.</title>
        <authorList>
            <person name="Sutton J.M."/>
            <person name="Akob D.M."/>
            <person name="Bushman T.J."/>
        </authorList>
    </citation>
    <scope>NUCLEOTIDE SEQUENCE [LARGE SCALE GENOMIC DNA]</scope>
    <source>
        <strain evidence="1 2">DSM 44189</strain>
    </source>
</reference>
<proteinExistence type="predicted"/>
<dbReference type="EMBL" id="WBMO01000001">
    <property type="protein sequence ID" value="MDV2476256.1"/>
    <property type="molecule type" value="Genomic_DNA"/>
</dbReference>
<organism evidence="1 2">
    <name type="scientific">Rhodococcus zopfii</name>
    <dbReference type="NCBI Taxonomy" id="43772"/>
    <lineage>
        <taxon>Bacteria</taxon>
        <taxon>Bacillati</taxon>
        <taxon>Actinomycetota</taxon>
        <taxon>Actinomycetes</taxon>
        <taxon>Mycobacteriales</taxon>
        <taxon>Nocardiaceae</taxon>
        <taxon>Rhodococcus</taxon>
    </lineage>
</organism>
<name>A0ABU3WQK0_9NOCA</name>
<evidence type="ECO:0000313" key="1">
    <source>
        <dbReference type="EMBL" id="MDV2476256.1"/>
    </source>
</evidence>
<sequence length="146" mass="14993">MLGLAAAVTATGVACGGGTNTVEIVEDPVLETAFETVLINGEPRTVGDVAETASIGGGWDRMYYFRVPLLMSEVNRSIGTESTIWKNLPTTGADGVIIFLSGSTVVRAVLDHAPSLDLHGYATADSAVTANPEGANGAISVEAKGR</sequence>
<accession>A0ABU3WQK0</accession>
<evidence type="ECO:0000313" key="2">
    <source>
        <dbReference type="Proteomes" id="UP001275440"/>
    </source>
</evidence>